<comment type="similarity">
    <text evidence="1 3">Belongs to the short-chain dehydrogenases/reductases (SDR) family.</text>
</comment>
<dbReference type="RefSeq" id="WP_057768509.1">
    <property type="nucleotide sequence ID" value="NZ_JQAT01000001.1"/>
</dbReference>
<evidence type="ECO:0000313" key="7">
    <source>
        <dbReference type="Proteomes" id="UP000051751"/>
    </source>
</evidence>
<evidence type="ECO:0000313" key="5">
    <source>
        <dbReference type="EMBL" id="KRN33893.1"/>
    </source>
</evidence>
<dbReference type="GO" id="GO:0016616">
    <property type="term" value="F:oxidoreductase activity, acting on the CH-OH group of donors, NAD or NADP as acceptor"/>
    <property type="evidence" value="ECO:0007669"/>
    <property type="project" value="UniProtKB-ARBA"/>
</dbReference>
<dbReference type="OrthoDB" id="9775296at2"/>
<dbReference type="PRINTS" id="PR00081">
    <property type="entry name" value="GDHRDH"/>
</dbReference>
<protein>
    <submittedName>
        <fullName evidence="4">Short-chain dehydrogenase reductase SDR</fullName>
    </submittedName>
</protein>
<dbReference type="InterPro" id="IPR002347">
    <property type="entry name" value="SDR_fam"/>
</dbReference>
<evidence type="ECO:0000313" key="6">
    <source>
        <dbReference type="Proteomes" id="UP000051645"/>
    </source>
</evidence>
<dbReference type="PATRIC" id="fig|81857.3.peg.467"/>
<dbReference type="Proteomes" id="UP000051751">
    <property type="component" value="Unassembled WGS sequence"/>
</dbReference>
<proteinExistence type="inferred from homology"/>
<organism evidence="4 7">
    <name type="scientific">Lactobacillus selangorensis</name>
    <dbReference type="NCBI Taxonomy" id="81857"/>
    <lineage>
        <taxon>Bacteria</taxon>
        <taxon>Bacillati</taxon>
        <taxon>Bacillota</taxon>
        <taxon>Bacilli</taxon>
        <taxon>Lactobacillales</taxon>
        <taxon>Lactobacillaceae</taxon>
        <taxon>Lactobacillus</taxon>
    </lineage>
</organism>
<dbReference type="STRING" id="81857.IV38_GL000463"/>
<dbReference type="EMBL" id="JQAZ01000001">
    <property type="protein sequence ID" value="KRN33893.1"/>
    <property type="molecule type" value="Genomic_DNA"/>
</dbReference>
<dbReference type="InterPro" id="IPR036291">
    <property type="entry name" value="NAD(P)-bd_dom_sf"/>
</dbReference>
<dbReference type="PANTHER" id="PTHR43115">
    <property type="entry name" value="DEHYDROGENASE/REDUCTASE SDR FAMILY MEMBER 11"/>
    <property type="match status" value="1"/>
</dbReference>
<evidence type="ECO:0000256" key="2">
    <source>
        <dbReference type="ARBA" id="ARBA00023002"/>
    </source>
</evidence>
<dbReference type="InterPro" id="IPR020904">
    <property type="entry name" value="Sc_DH/Rdtase_CS"/>
</dbReference>
<dbReference type="FunFam" id="3.40.50.720:FF:000047">
    <property type="entry name" value="NADP-dependent L-serine/L-allo-threonine dehydrogenase"/>
    <property type="match status" value="1"/>
</dbReference>
<gene>
    <name evidence="4" type="ORF">IV38_GL000463</name>
    <name evidence="5" type="ORF">IV40_GL000205</name>
</gene>
<dbReference type="PRINTS" id="PR00080">
    <property type="entry name" value="SDRFAMILY"/>
</dbReference>
<evidence type="ECO:0000256" key="3">
    <source>
        <dbReference type="RuleBase" id="RU000363"/>
    </source>
</evidence>
<dbReference type="PANTHER" id="PTHR43115:SF4">
    <property type="entry name" value="DEHYDROGENASE_REDUCTASE SDR FAMILY MEMBER 11"/>
    <property type="match status" value="1"/>
</dbReference>
<comment type="caution">
    <text evidence="4">The sequence shown here is derived from an EMBL/GenBank/DDBJ whole genome shotgun (WGS) entry which is preliminary data.</text>
</comment>
<evidence type="ECO:0000313" key="4">
    <source>
        <dbReference type="EMBL" id="KRN29577.1"/>
    </source>
</evidence>
<keyword evidence="2" id="KW-0560">Oxidoreductase</keyword>
<dbReference type="SUPFAM" id="SSF51735">
    <property type="entry name" value="NAD(P)-binding Rossmann-fold domains"/>
    <property type="match status" value="1"/>
</dbReference>
<dbReference type="AlphaFoldDB" id="A0A0R2FLT6"/>
<dbReference type="Gene3D" id="3.40.50.720">
    <property type="entry name" value="NAD(P)-binding Rossmann-like Domain"/>
    <property type="match status" value="1"/>
</dbReference>
<sequence length="248" mass="26455">MDNNVKGKVVVITGATSGIGEATARLLAQNGAKLSLAARTEARVNALVNELKGKGAEVIGQAVDVQQYDQVKTLIENTLDTYGRVDVLYNNAGVMPIAPLRDGKLSDWNQMIDTNLKGVLYGIKEVLPIMEKQKSGQIIATDSVAGHVVSPNYAVYNATKFAVRALMEGVRQEESADHNIRATIVSPGAVETNIAAATSDQQLKAQVTKNIEDYGMDAGAVAQAVLYAIAQPEDISVNEVLIRPTAQH</sequence>
<dbReference type="EMBL" id="JQAT01000001">
    <property type="protein sequence ID" value="KRN29577.1"/>
    <property type="molecule type" value="Genomic_DNA"/>
</dbReference>
<accession>A0A0R2FLT6</accession>
<dbReference type="Proteomes" id="UP000051645">
    <property type="component" value="Unassembled WGS sequence"/>
</dbReference>
<dbReference type="Pfam" id="PF00106">
    <property type="entry name" value="adh_short"/>
    <property type="match status" value="1"/>
</dbReference>
<name>A0A0R2FLT6_9LACO</name>
<keyword evidence="6" id="KW-1185">Reference proteome</keyword>
<reference evidence="6 7" key="1">
    <citation type="journal article" date="2015" name="Genome Announc.">
        <title>Expanding the biotechnology potential of lactobacilli through comparative genomics of 213 strains and associated genera.</title>
        <authorList>
            <person name="Sun Z."/>
            <person name="Harris H.M."/>
            <person name="McCann A."/>
            <person name="Guo C."/>
            <person name="Argimon S."/>
            <person name="Zhang W."/>
            <person name="Yang X."/>
            <person name="Jeffery I.B."/>
            <person name="Cooney J.C."/>
            <person name="Kagawa T.F."/>
            <person name="Liu W."/>
            <person name="Song Y."/>
            <person name="Salvetti E."/>
            <person name="Wrobel A."/>
            <person name="Rasinkangas P."/>
            <person name="Parkhill J."/>
            <person name="Rea M.C."/>
            <person name="O'Sullivan O."/>
            <person name="Ritari J."/>
            <person name="Douillard F.P."/>
            <person name="Paul Ross R."/>
            <person name="Yang R."/>
            <person name="Briner A.E."/>
            <person name="Felis G.E."/>
            <person name="de Vos W.M."/>
            <person name="Barrangou R."/>
            <person name="Klaenhammer T.R."/>
            <person name="Caufield P.W."/>
            <person name="Cui Y."/>
            <person name="Zhang H."/>
            <person name="O'Toole P.W."/>
        </authorList>
    </citation>
    <scope>NUCLEOTIDE SEQUENCE [LARGE SCALE GENOMIC DNA]</scope>
    <source>
        <strain evidence="4 7">ATCC BAA-66</strain>
        <strain evidence="5 6">DSM 13344</strain>
    </source>
</reference>
<evidence type="ECO:0000256" key="1">
    <source>
        <dbReference type="ARBA" id="ARBA00006484"/>
    </source>
</evidence>
<dbReference type="PROSITE" id="PS00061">
    <property type="entry name" value="ADH_SHORT"/>
    <property type="match status" value="1"/>
</dbReference>